<keyword evidence="8" id="KW-0289">Folate biosynthesis</keyword>
<accession>A0A4Y1YKJ4</accession>
<protein>
    <recommendedName>
        <fullName evidence="7">Dihydroneopterin aldolase</fullName>
        <ecNumber evidence="6">4.1.2.25</ecNumber>
        <ecNumber evidence="5">5.1.99.8</ecNumber>
    </recommendedName>
    <alternativeName>
        <fullName evidence="12">7,8-dihydroneopterin 2'-epimerase</fullName>
    </alternativeName>
    <alternativeName>
        <fullName evidence="14">7,8-dihydroneopterin aldolase</fullName>
    </alternativeName>
    <alternativeName>
        <fullName evidence="11">7,8-dihydroneopterin epimerase</fullName>
    </alternativeName>
    <alternativeName>
        <fullName evidence="13">Dihydroneopterin epimerase</fullName>
    </alternativeName>
</protein>
<evidence type="ECO:0000256" key="14">
    <source>
        <dbReference type="ARBA" id="ARBA00032903"/>
    </source>
</evidence>
<evidence type="ECO:0000256" key="6">
    <source>
        <dbReference type="ARBA" id="ARBA00013043"/>
    </source>
</evidence>
<dbReference type="SMART" id="SM00905">
    <property type="entry name" value="FolB"/>
    <property type="match status" value="1"/>
</dbReference>
<dbReference type="EC" id="5.1.99.8" evidence="5"/>
<feature type="domain" description="Dihydroneopterin aldolase/epimerase" evidence="15">
    <location>
        <begin position="4"/>
        <end position="114"/>
    </location>
</feature>
<gene>
    <name evidence="16" type="ORF">Nstercoris_00783</name>
</gene>
<evidence type="ECO:0000256" key="13">
    <source>
        <dbReference type="ARBA" id="ARBA00032109"/>
    </source>
</evidence>
<evidence type="ECO:0000256" key="3">
    <source>
        <dbReference type="ARBA" id="ARBA00005013"/>
    </source>
</evidence>
<name>A0A4Y1YKJ4_9PROT</name>
<dbReference type="InterPro" id="IPR043133">
    <property type="entry name" value="GTP-CH-I_C/QueF"/>
</dbReference>
<dbReference type="Proteomes" id="UP000316473">
    <property type="component" value="Chromosome"/>
</dbReference>
<dbReference type="SUPFAM" id="SSF55620">
    <property type="entry name" value="Tetrahydrobiopterin biosynthesis enzymes-like"/>
    <property type="match status" value="1"/>
</dbReference>
<dbReference type="InterPro" id="IPR006156">
    <property type="entry name" value="Dihydroneopterin_aldolase"/>
</dbReference>
<dbReference type="GO" id="GO:0016853">
    <property type="term" value="F:isomerase activity"/>
    <property type="evidence" value="ECO:0007669"/>
    <property type="project" value="UniProtKB-KW"/>
</dbReference>
<evidence type="ECO:0000313" key="16">
    <source>
        <dbReference type="EMBL" id="BBL34544.1"/>
    </source>
</evidence>
<comment type="pathway">
    <text evidence="3">Cofactor biosynthesis; tetrahydrofolate biosynthesis; 2-amino-4-hydroxy-6-hydroxymethyl-7,8-dihydropteridine diphosphate from 7,8-dihydroneopterin triphosphate: step 3/4.</text>
</comment>
<evidence type="ECO:0000256" key="5">
    <source>
        <dbReference type="ARBA" id="ARBA00012234"/>
    </source>
</evidence>
<keyword evidence="9" id="KW-0413">Isomerase</keyword>
<proteinExistence type="inferred from homology"/>
<evidence type="ECO:0000259" key="15">
    <source>
        <dbReference type="SMART" id="SM00905"/>
    </source>
</evidence>
<evidence type="ECO:0000256" key="4">
    <source>
        <dbReference type="ARBA" id="ARBA00005708"/>
    </source>
</evidence>
<dbReference type="GO" id="GO:0046656">
    <property type="term" value="P:folic acid biosynthetic process"/>
    <property type="evidence" value="ECO:0007669"/>
    <property type="project" value="UniProtKB-KW"/>
</dbReference>
<evidence type="ECO:0000256" key="9">
    <source>
        <dbReference type="ARBA" id="ARBA00023235"/>
    </source>
</evidence>
<evidence type="ECO:0000256" key="11">
    <source>
        <dbReference type="ARBA" id="ARBA00029947"/>
    </source>
</evidence>
<evidence type="ECO:0000256" key="10">
    <source>
        <dbReference type="ARBA" id="ARBA00023239"/>
    </source>
</evidence>
<evidence type="ECO:0000256" key="7">
    <source>
        <dbReference type="ARBA" id="ARBA00018285"/>
    </source>
</evidence>
<organism evidence="16 17">
    <name type="scientific">Nitrosomonas stercoris</name>
    <dbReference type="NCBI Taxonomy" id="1444684"/>
    <lineage>
        <taxon>Bacteria</taxon>
        <taxon>Pseudomonadati</taxon>
        <taxon>Pseudomonadota</taxon>
        <taxon>Betaproteobacteria</taxon>
        <taxon>Nitrosomonadales</taxon>
        <taxon>Nitrosomonadaceae</taxon>
        <taxon>Nitrosomonas</taxon>
    </lineage>
</organism>
<dbReference type="GO" id="GO:0005737">
    <property type="term" value="C:cytoplasm"/>
    <property type="evidence" value="ECO:0007669"/>
    <property type="project" value="TreeGrafter"/>
</dbReference>
<dbReference type="Pfam" id="PF02152">
    <property type="entry name" value="FolB"/>
    <property type="match status" value="1"/>
</dbReference>
<evidence type="ECO:0000256" key="8">
    <source>
        <dbReference type="ARBA" id="ARBA00022909"/>
    </source>
</evidence>
<comment type="similarity">
    <text evidence="4">Belongs to the DHNA family.</text>
</comment>
<evidence type="ECO:0000256" key="12">
    <source>
        <dbReference type="ARBA" id="ARBA00031101"/>
    </source>
</evidence>
<dbReference type="PANTHER" id="PTHR42844">
    <property type="entry name" value="DIHYDRONEOPTERIN ALDOLASE 1-RELATED"/>
    <property type="match status" value="1"/>
</dbReference>
<sequence>MDIIFLKEFRVKTLIGIYPWEKKIPQTIELNIEIALPSQQASQTDHIEDALDYSKVVDKINSMLAQQHFSLLETLTEHIAQMILNEFGSPWVKISAAKLNVIPGVKQLGICIERSQSHH</sequence>
<dbReference type="Gene3D" id="3.30.1130.10">
    <property type="match status" value="1"/>
</dbReference>
<comment type="catalytic activity">
    <reaction evidence="2">
        <text>7,8-dihydroneopterin = 6-hydroxymethyl-7,8-dihydropterin + glycolaldehyde</text>
        <dbReference type="Rhea" id="RHEA:10540"/>
        <dbReference type="ChEBI" id="CHEBI:17001"/>
        <dbReference type="ChEBI" id="CHEBI:17071"/>
        <dbReference type="ChEBI" id="CHEBI:44841"/>
        <dbReference type="EC" id="4.1.2.25"/>
    </reaction>
</comment>
<dbReference type="FunFam" id="3.30.1130.10:FF:000002">
    <property type="entry name" value="7,8-dihydroneopterin aldolase"/>
    <property type="match status" value="1"/>
</dbReference>
<dbReference type="InterPro" id="IPR006157">
    <property type="entry name" value="FolB_dom"/>
</dbReference>
<dbReference type="PANTHER" id="PTHR42844:SF1">
    <property type="entry name" value="DIHYDRONEOPTERIN ALDOLASE 1-RELATED"/>
    <property type="match status" value="1"/>
</dbReference>
<evidence type="ECO:0000256" key="1">
    <source>
        <dbReference type="ARBA" id="ARBA00000693"/>
    </source>
</evidence>
<dbReference type="NCBIfam" id="TIGR00526">
    <property type="entry name" value="folB_dom"/>
    <property type="match status" value="1"/>
</dbReference>
<dbReference type="EC" id="4.1.2.25" evidence="6"/>
<dbReference type="GO" id="GO:0004150">
    <property type="term" value="F:dihydroneopterin aldolase activity"/>
    <property type="evidence" value="ECO:0007669"/>
    <property type="project" value="UniProtKB-EC"/>
</dbReference>
<reference evidence="16 17" key="1">
    <citation type="submission" date="2019-06" db="EMBL/GenBank/DDBJ databases">
        <title>Nitrosomonas stercoris KYUHI-S whole genome shotgun sequence.</title>
        <authorList>
            <person name="Nakagawa T."/>
            <person name="Tsuchiya Y."/>
            <person name="Takahashi R."/>
        </authorList>
    </citation>
    <scope>NUCLEOTIDE SEQUENCE [LARGE SCALE GENOMIC DNA]</scope>
    <source>
        <strain evidence="16 17">KYUHI-S</strain>
    </source>
</reference>
<dbReference type="EMBL" id="AP019755">
    <property type="protein sequence ID" value="BBL34544.1"/>
    <property type="molecule type" value="Genomic_DNA"/>
</dbReference>
<evidence type="ECO:0000313" key="17">
    <source>
        <dbReference type="Proteomes" id="UP000316473"/>
    </source>
</evidence>
<keyword evidence="17" id="KW-1185">Reference proteome</keyword>
<keyword evidence="10" id="KW-0456">Lyase</keyword>
<dbReference type="KEGG" id="nst:Nstercoris_00783"/>
<dbReference type="AlphaFoldDB" id="A0A4Y1YKJ4"/>
<comment type="catalytic activity">
    <reaction evidence="1">
        <text>7,8-dihydroneopterin = 7,8-dihydromonapterin</text>
        <dbReference type="Rhea" id="RHEA:45328"/>
        <dbReference type="ChEBI" id="CHEBI:17001"/>
        <dbReference type="ChEBI" id="CHEBI:71175"/>
        <dbReference type="EC" id="5.1.99.8"/>
    </reaction>
</comment>
<evidence type="ECO:0000256" key="2">
    <source>
        <dbReference type="ARBA" id="ARBA00001353"/>
    </source>
</evidence>